<dbReference type="Pfam" id="PF01053">
    <property type="entry name" value="Cys_Met_Meta_PP"/>
    <property type="match status" value="1"/>
</dbReference>
<dbReference type="Gene3D" id="3.90.1150.10">
    <property type="entry name" value="Aspartate Aminotransferase, domain 1"/>
    <property type="match status" value="2"/>
</dbReference>
<comment type="caution">
    <text evidence="6">The sequence shown here is derived from an EMBL/GenBank/DDBJ whole genome shotgun (WGS) entry which is preliminary data.</text>
</comment>
<keyword evidence="7" id="KW-1185">Reference proteome</keyword>
<dbReference type="GO" id="GO:0016846">
    <property type="term" value="F:carbon-sulfur lyase activity"/>
    <property type="evidence" value="ECO:0007669"/>
    <property type="project" value="TreeGrafter"/>
</dbReference>
<sequence>MKLATALVHAGVRRDPTTGAVAVPIYQSATYQHPALGQSTGYDYSRTKNPTRSALEDALARLEGGSQGLAFSSGMAALHCALQLFGPEDHVLLTEDLYGGTYRLVDRILHVPFTFVDTTRPEAVRAALRPNTRAILVESPTNPLMKTADIPAIADIAHEAGALLIVDNTFLTPWLQRPLELGADIVVHSATKYLAGHNDVVAGALVARDAALGERLTYLQNGIGAILGPQDAYLVIRGLKTLALRMEKHQANAREVAAWLAAHPLVERVFYPGVGGMLSFNVTEAALVPGVLASVQVCLFAESLGGVETLITYPSTQTHADIPVARREQLGISDKLLRLSVGIEDCHDIIADLAQALEGARCKNPLRDAPAAHRA</sequence>
<organism evidence="6 7">
    <name type="scientific">Cystobacter ferrugineus</name>
    <dbReference type="NCBI Taxonomy" id="83449"/>
    <lineage>
        <taxon>Bacteria</taxon>
        <taxon>Pseudomonadati</taxon>
        <taxon>Myxococcota</taxon>
        <taxon>Myxococcia</taxon>
        <taxon>Myxococcales</taxon>
        <taxon>Cystobacterineae</taxon>
        <taxon>Archangiaceae</taxon>
        <taxon>Cystobacter</taxon>
    </lineage>
</organism>
<dbReference type="InterPro" id="IPR000277">
    <property type="entry name" value="Cys/Met-Metab_PyrdxlP-dep_enz"/>
</dbReference>
<dbReference type="GO" id="GO:0005737">
    <property type="term" value="C:cytoplasm"/>
    <property type="evidence" value="ECO:0007669"/>
    <property type="project" value="TreeGrafter"/>
</dbReference>
<comment type="cofactor">
    <cofactor evidence="1 5">
        <name>pyridoxal 5'-phosphate</name>
        <dbReference type="ChEBI" id="CHEBI:597326"/>
    </cofactor>
</comment>
<dbReference type="AlphaFoldDB" id="A0A1L9B044"/>
<protein>
    <submittedName>
        <fullName evidence="6">Cystathionine gamma-synthase</fullName>
    </submittedName>
</protein>
<reference evidence="7" key="1">
    <citation type="submission" date="2016-11" db="EMBL/GenBank/DDBJ databases">
        <authorList>
            <person name="Shukria A."/>
            <person name="Stevens D.C."/>
        </authorList>
    </citation>
    <scope>NUCLEOTIDE SEQUENCE [LARGE SCALE GENOMIC DNA]</scope>
    <source>
        <strain evidence="7">Cbfe23</strain>
    </source>
</reference>
<dbReference type="Proteomes" id="UP000182229">
    <property type="component" value="Unassembled WGS sequence"/>
</dbReference>
<dbReference type="FunFam" id="3.90.1150.10:FF:000070">
    <property type="entry name" value="Putative cystathionine gamma-synthase"/>
    <property type="match status" value="1"/>
</dbReference>
<dbReference type="PANTHER" id="PTHR11808">
    <property type="entry name" value="TRANS-SULFURATION ENZYME FAMILY MEMBER"/>
    <property type="match status" value="1"/>
</dbReference>
<evidence type="ECO:0000313" key="7">
    <source>
        <dbReference type="Proteomes" id="UP000182229"/>
    </source>
</evidence>
<feature type="modified residue" description="N6-(pyridoxal phosphate)lysine" evidence="4">
    <location>
        <position position="192"/>
    </location>
</feature>
<dbReference type="CDD" id="cd00614">
    <property type="entry name" value="CGS_like"/>
    <property type="match status" value="1"/>
</dbReference>
<dbReference type="InterPro" id="IPR015424">
    <property type="entry name" value="PyrdxlP-dep_Trfase"/>
</dbReference>
<dbReference type="GO" id="GO:0030170">
    <property type="term" value="F:pyridoxal phosphate binding"/>
    <property type="evidence" value="ECO:0007669"/>
    <property type="project" value="InterPro"/>
</dbReference>
<evidence type="ECO:0000256" key="2">
    <source>
        <dbReference type="ARBA" id="ARBA00009077"/>
    </source>
</evidence>
<name>A0A1L9B044_9BACT</name>
<dbReference type="PIRSF" id="PIRSF001434">
    <property type="entry name" value="CGS"/>
    <property type="match status" value="1"/>
</dbReference>
<dbReference type="PANTHER" id="PTHR11808:SF90">
    <property type="entry name" value="CYSTATHIONINE GAMMA-SYNTHASE"/>
    <property type="match status" value="1"/>
</dbReference>
<comment type="similarity">
    <text evidence="2 5">Belongs to the trans-sulfuration enzymes family.</text>
</comment>
<dbReference type="InterPro" id="IPR015422">
    <property type="entry name" value="PyrdxlP-dep_Trfase_small"/>
</dbReference>
<gene>
    <name evidence="6" type="ORF">BON30_36745</name>
</gene>
<dbReference type="OrthoDB" id="9805807at2"/>
<evidence type="ECO:0000256" key="3">
    <source>
        <dbReference type="ARBA" id="ARBA00022898"/>
    </source>
</evidence>
<keyword evidence="3 4" id="KW-0663">Pyridoxal phosphate</keyword>
<dbReference type="STRING" id="83449.BON30_36745"/>
<dbReference type="PROSITE" id="PS00868">
    <property type="entry name" value="CYS_MET_METAB_PP"/>
    <property type="match status" value="1"/>
</dbReference>
<dbReference type="SUPFAM" id="SSF53383">
    <property type="entry name" value="PLP-dependent transferases"/>
    <property type="match status" value="1"/>
</dbReference>
<dbReference type="Gene3D" id="3.40.640.10">
    <property type="entry name" value="Type I PLP-dependent aspartate aminotransferase-like (Major domain)"/>
    <property type="match status" value="1"/>
</dbReference>
<accession>A0A1L9B044</accession>
<dbReference type="RefSeq" id="WP_071903196.1">
    <property type="nucleotide sequence ID" value="NZ_MPIN01000013.1"/>
</dbReference>
<reference evidence="6 7" key="2">
    <citation type="submission" date="2016-12" db="EMBL/GenBank/DDBJ databases">
        <title>Draft Genome Sequence of Cystobacter ferrugineus Strain Cbfe23.</title>
        <authorList>
            <person name="Akbar S."/>
            <person name="Dowd S.E."/>
            <person name="Stevens D.C."/>
        </authorList>
    </citation>
    <scope>NUCLEOTIDE SEQUENCE [LARGE SCALE GENOMIC DNA]</scope>
    <source>
        <strain evidence="6 7">Cbfe23</strain>
    </source>
</reference>
<evidence type="ECO:0000256" key="5">
    <source>
        <dbReference type="RuleBase" id="RU362118"/>
    </source>
</evidence>
<dbReference type="InterPro" id="IPR054542">
    <property type="entry name" value="Cys_met_metab_PP"/>
</dbReference>
<dbReference type="InterPro" id="IPR015421">
    <property type="entry name" value="PyrdxlP-dep_Trfase_major"/>
</dbReference>
<evidence type="ECO:0000256" key="4">
    <source>
        <dbReference type="PIRSR" id="PIRSR001434-2"/>
    </source>
</evidence>
<evidence type="ECO:0000256" key="1">
    <source>
        <dbReference type="ARBA" id="ARBA00001933"/>
    </source>
</evidence>
<dbReference type="GO" id="GO:0019346">
    <property type="term" value="P:transsulfuration"/>
    <property type="evidence" value="ECO:0007669"/>
    <property type="project" value="InterPro"/>
</dbReference>
<dbReference type="EMBL" id="MPIN01000013">
    <property type="protein sequence ID" value="OJH35621.1"/>
    <property type="molecule type" value="Genomic_DNA"/>
</dbReference>
<evidence type="ECO:0000313" key="6">
    <source>
        <dbReference type="EMBL" id="OJH35621.1"/>
    </source>
</evidence>
<proteinExistence type="inferred from homology"/>
<dbReference type="FunFam" id="3.40.640.10:FF:000009">
    <property type="entry name" value="Cystathionine gamma-synthase homolog"/>
    <property type="match status" value="1"/>
</dbReference>